<evidence type="ECO:0000313" key="5">
    <source>
        <dbReference type="Proteomes" id="UP001152797"/>
    </source>
</evidence>
<reference evidence="4 5" key="2">
    <citation type="submission" date="2024-05" db="EMBL/GenBank/DDBJ databases">
        <authorList>
            <person name="Chen Y."/>
            <person name="Shah S."/>
            <person name="Dougan E. K."/>
            <person name="Thang M."/>
            <person name="Chan C."/>
        </authorList>
    </citation>
    <scope>NUCLEOTIDE SEQUENCE [LARGE SCALE GENOMIC DNA]</scope>
</reference>
<comment type="caution">
    <text evidence="3">The sequence shown here is derived from an EMBL/GenBank/DDBJ whole genome shotgun (WGS) entry which is preliminary data.</text>
</comment>
<feature type="domain" description="ABC1 atypical kinase-like" evidence="2">
    <location>
        <begin position="1"/>
        <end position="63"/>
    </location>
</feature>
<dbReference type="InterPro" id="IPR004147">
    <property type="entry name" value="ABC1_dom"/>
</dbReference>
<organism evidence="3">
    <name type="scientific">Cladocopium goreaui</name>
    <dbReference type="NCBI Taxonomy" id="2562237"/>
    <lineage>
        <taxon>Eukaryota</taxon>
        <taxon>Sar</taxon>
        <taxon>Alveolata</taxon>
        <taxon>Dinophyceae</taxon>
        <taxon>Suessiales</taxon>
        <taxon>Symbiodiniaceae</taxon>
        <taxon>Cladocopium</taxon>
    </lineage>
</organism>
<keyword evidence="1" id="KW-0175">Coiled coil</keyword>
<dbReference type="AlphaFoldDB" id="A0A9P1CIQ7"/>
<feature type="coiled-coil region" evidence="1">
    <location>
        <begin position="349"/>
        <end position="383"/>
    </location>
</feature>
<sequence>VTEWVCGERLELTAARDLEEAQRLQAVAMTSYLAMLLETGSLHADPHWGNLLRREDTPRVGMDLERIRAIRDSKSSEDGKRDLGIVPFNVAHITDARMQMRNAQLINDLTSLHHFLVQLGTNPKNSPQKLPMGCAVGSEEAPMTSVQQLLPKRGLRVGLFGSTQFHGAESQDFCQVLGTKLAQHCGREVVLLTGANAVVHEVVARSFWEAMNREAEVFHLAPRNFKCKFDFGKVLVAGSDNLERRKILAETSQVAISVEGGPGTADEIRLARAAGVPVLMVARTGGASQSEYEAAPKPSQASDAQWKLLADSSVSVEDTATAVAEIVVSMMCGEMHHEPPESDWERAEISSLLKEAQTLRSQKEQLEAQIAQAEDANASLQSWGASRVSTALANSISFSERPSPLKAEEVFEDEDRSEVLFASQQTLQMDLEILRGRLAEAEAGRIRGHEETLAFQVQEDQAKELARLLYELQALQGHVDKKNSELMALNQENNEQALLALNTGRAKLQEESDALKEEMLAVAEAIPKAARKQQQVMQEAQRAQRGLQEAQDLWHAQVNITRNALKVEENELAKLSGCVGSWGWVGRASLDLSGKVAQLRSEYGRLLNWQQAHSAQSESDPFGLEAMAAELRRRIQRRGATAAGRCGGSVRLCLHSGYGEMQKFASEETASRREMSVYQ</sequence>
<dbReference type="InterPro" id="IPR041164">
    <property type="entry name" value="LDcluster4"/>
</dbReference>
<dbReference type="Pfam" id="PF18306">
    <property type="entry name" value="LDcluster4"/>
    <property type="match status" value="1"/>
</dbReference>
<keyword evidence="5" id="KW-1185">Reference proteome</keyword>
<dbReference type="SUPFAM" id="SSF102405">
    <property type="entry name" value="MCP/YpsA-like"/>
    <property type="match status" value="1"/>
</dbReference>
<evidence type="ECO:0000259" key="2">
    <source>
        <dbReference type="Pfam" id="PF03109"/>
    </source>
</evidence>
<proteinExistence type="predicted"/>
<name>A0A9P1CIQ7_9DINO</name>
<gene>
    <name evidence="3" type="ORF">C1SCF055_LOCUS19215</name>
</gene>
<accession>A0A9P1CIQ7</accession>
<dbReference type="OrthoDB" id="310870at2759"/>
<dbReference type="Gene3D" id="3.40.50.450">
    <property type="match status" value="1"/>
</dbReference>
<dbReference type="Pfam" id="PF03109">
    <property type="entry name" value="ABC1"/>
    <property type="match status" value="1"/>
</dbReference>
<dbReference type="EMBL" id="CAMXCT010001705">
    <property type="protein sequence ID" value="CAI3992379.1"/>
    <property type="molecule type" value="Genomic_DNA"/>
</dbReference>
<reference evidence="3" key="1">
    <citation type="submission" date="2022-10" db="EMBL/GenBank/DDBJ databases">
        <authorList>
            <person name="Chen Y."/>
            <person name="Dougan E. K."/>
            <person name="Chan C."/>
            <person name="Rhodes N."/>
            <person name="Thang M."/>
        </authorList>
    </citation>
    <scope>NUCLEOTIDE SEQUENCE</scope>
</reference>
<evidence type="ECO:0000313" key="3">
    <source>
        <dbReference type="EMBL" id="CAI3992379.1"/>
    </source>
</evidence>
<dbReference type="Proteomes" id="UP001152797">
    <property type="component" value="Unassembled WGS sequence"/>
</dbReference>
<evidence type="ECO:0000256" key="1">
    <source>
        <dbReference type="SAM" id="Coils"/>
    </source>
</evidence>
<dbReference type="EMBL" id="CAMXCT030001705">
    <property type="protein sequence ID" value="CAL4779691.1"/>
    <property type="molecule type" value="Genomic_DNA"/>
</dbReference>
<dbReference type="EMBL" id="CAMXCT020001705">
    <property type="protein sequence ID" value="CAL1145754.1"/>
    <property type="molecule type" value="Genomic_DNA"/>
</dbReference>
<evidence type="ECO:0000313" key="4">
    <source>
        <dbReference type="EMBL" id="CAL4779691.1"/>
    </source>
</evidence>
<feature type="non-terminal residue" evidence="3">
    <location>
        <position position="1"/>
    </location>
</feature>
<feature type="coiled-coil region" evidence="1">
    <location>
        <begin position="472"/>
        <end position="553"/>
    </location>
</feature>
<protein>
    <recommendedName>
        <fullName evidence="2">ABC1 atypical kinase-like domain-containing protein</fullName>
    </recommendedName>
</protein>